<protein>
    <submittedName>
        <fullName evidence="2">Uncharacterized protein</fullName>
    </submittedName>
</protein>
<evidence type="ECO:0000313" key="2">
    <source>
        <dbReference type="EMBL" id="RPA98736.1"/>
    </source>
</evidence>
<sequence>MQFLKTFLVLLFATLISAAAFPQDTEAVGDETVGTDTVAADFTGVRTRKSADGKQYTFLVYEAGRLDTTFVVVDDPAAPELTFSAFNANGAKFDGASLDAAGAAASAEGLSAEGAALLCNRACIIWRFIRRYGRRALRFIACLGNRLPTRCWISILSCMLSRDPWTCFAGILCSTGIIRRCIRV</sequence>
<dbReference type="EMBL" id="ML120393">
    <property type="protein sequence ID" value="RPA98736.1"/>
    <property type="molecule type" value="Genomic_DNA"/>
</dbReference>
<dbReference type="AlphaFoldDB" id="A0A3N4JKK3"/>
<evidence type="ECO:0000256" key="1">
    <source>
        <dbReference type="SAM" id="SignalP"/>
    </source>
</evidence>
<reference evidence="2 3" key="1">
    <citation type="journal article" date="2018" name="Nat. Ecol. Evol.">
        <title>Pezizomycetes genomes reveal the molecular basis of ectomycorrhizal truffle lifestyle.</title>
        <authorList>
            <person name="Murat C."/>
            <person name="Payen T."/>
            <person name="Noel B."/>
            <person name="Kuo A."/>
            <person name="Morin E."/>
            <person name="Chen J."/>
            <person name="Kohler A."/>
            <person name="Krizsan K."/>
            <person name="Balestrini R."/>
            <person name="Da Silva C."/>
            <person name="Montanini B."/>
            <person name="Hainaut M."/>
            <person name="Levati E."/>
            <person name="Barry K.W."/>
            <person name="Belfiori B."/>
            <person name="Cichocki N."/>
            <person name="Clum A."/>
            <person name="Dockter R.B."/>
            <person name="Fauchery L."/>
            <person name="Guy J."/>
            <person name="Iotti M."/>
            <person name="Le Tacon F."/>
            <person name="Lindquist E.A."/>
            <person name="Lipzen A."/>
            <person name="Malagnac F."/>
            <person name="Mello A."/>
            <person name="Molinier V."/>
            <person name="Miyauchi S."/>
            <person name="Poulain J."/>
            <person name="Riccioni C."/>
            <person name="Rubini A."/>
            <person name="Sitrit Y."/>
            <person name="Splivallo R."/>
            <person name="Traeger S."/>
            <person name="Wang M."/>
            <person name="Zifcakova L."/>
            <person name="Wipf D."/>
            <person name="Zambonelli A."/>
            <person name="Paolocci F."/>
            <person name="Nowrousian M."/>
            <person name="Ottonello S."/>
            <person name="Baldrian P."/>
            <person name="Spatafora J.W."/>
            <person name="Henrissat B."/>
            <person name="Nagy L.G."/>
            <person name="Aury J.M."/>
            <person name="Wincker P."/>
            <person name="Grigoriev I.V."/>
            <person name="Bonfante P."/>
            <person name="Martin F.M."/>
        </authorList>
    </citation>
    <scope>NUCLEOTIDE SEQUENCE [LARGE SCALE GENOMIC DNA]</scope>
    <source>
        <strain evidence="2 3">120613-1</strain>
    </source>
</reference>
<keyword evidence="1" id="KW-0732">Signal</keyword>
<dbReference type="Proteomes" id="UP000276215">
    <property type="component" value="Unassembled WGS sequence"/>
</dbReference>
<feature type="chain" id="PRO_5017972157" evidence="1">
    <location>
        <begin position="19"/>
        <end position="184"/>
    </location>
</feature>
<keyword evidence="3" id="KW-1185">Reference proteome</keyword>
<gene>
    <name evidence="2" type="ORF">L873DRAFT_1807764</name>
</gene>
<name>A0A3N4JKK3_9PEZI</name>
<dbReference type="OrthoDB" id="5402002at2759"/>
<organism evidence="2 3">
    <name type="scientific">Choiromyces venosus 120613-1</name>
    <dbReference type="NCBI Taxonomy" id="1336337"/>
    <lineage>
        <taxon>Eukaryota</taxon>
        <taxon>Fungi</taxon>
        <taxon>Dikarya</taxon>
        <taxon>Ascomycota</taxon>
        <taxon>Pezizomycotina</taxon>
        <taxon>Pezizomycetes</taxon>
        <taxon>Pezizales</taxon>
        <taxon>Tuberaceae</taxon>
        <taxon>Choiromyces</taxon>
    </lineage>
</organism>
<accession>A0A3N4JKK3</accession>
<proteinExistence type="predicted"/>
<evidence type="ECO:0000313" key="3">
    <source>
        <dbReference type="Proteomes" id="UP000276215"/>
    </source>
</evidence>
<feature type="signal peptide" evidence="1">
    <location>
        <begin position="1"/>
        <end position="18"/>
    </location>
</feature>